<accession>A0AAE0R3T8</accession>
<reference evidence="2" key="1">
    <citation type="submission" date="2023-06" db="EMBL/GenBank/DDBJ databases">
        <title>Male Hemibagrus guttatus genome.</title>
        <authorList>
            <person name="Bian C."/>
        </authorList>
    </citation>
    <scope>NUCLEOTIDE SEQUENCE</scope>
    <source>
        <strain evidence="2">Male_cb2023</strain>
        <tissue evidence="2">Muscle</tissue>
    </source>
</reference>
<proteinExistence type="predicted"/>
<dbReference type="AlphaFoldDB" id="A0AAE0R3T8"/>
<feature type="compositionally biased region" description="Polar residues" evidence="1">
    <location>
        <begin position="48"/>
        <end position="60"/>
    </location>
</feature>
<dbReference type="EMBL" id="JAUCMX010000006">
    <property type="protein sequence ID" value="KAK3543171.1"/>
    <property type="molecule type" value="Genomic_DNA"/>
</dbReference>
<evidence type="ECO:0000313" key="2">
    <source>
        <dbReference type="EMBL" id="KAK3543171.1"/>
    </source>
</evidence>
<feature type="region of interest" description="Disordered" evidence="1">
    <location>
        <begin position="40"/>
        <end position="61"/>
    </location>
</feature>
<protein>
    <submittedName>
        <fullName evidence="2">Uncharacterized protein</fullName>
    </submittedName>
</protein>
<evidence type="ECO:0000313" key="3">
    <source>
        <dbReference type="Proteomes" id="UP001274896"/>
    </source>
</evidence>
<dbReference type="Proteomes" id="UP001274896">
    <property type="component" value="Unassembled WGS sequence"/>
</dbReference>
<name>A0AAE0R3T8_9TELE</name>
<sequence>MAVVVNPGLDRSGNITAVPMNRFNNDEVINQRVTNDAEVRAQSHKIDNSQTGNENITGNEQAAKVRAERTEQEKMRMLLGFTTSTNAAEDLVSGLWRCASDVMQDLTNSN</sequence>
<evidence type="ECO:0000256" key="1">
    <source>
        <dbReference type="SAM" id="MobiDB-lite"/>
    </source>
</evidence>
<keyword evidence="3" id="KW-1185">Reference proteome</keyword>
<organism evidence="2 3">
    <name type="scientific">Hemibagrus guttatus</name>
    <dbReference type="NCBI Taxonomy" id="175788"/>
    <lineage>
        <taxon>Eukaryota</taxon>
        <taxon>Metazoa</taxon>
        <taxon>Chordata</taxon>
        <taxon>Craniata</taxon>
        <taxon>Vertebrata</taxon>
        <taxon>Euteleostomi</taxon>
        <taxon>Actinopterygii</taxon>
        <taxon>Neopterygii</taxon>
        <taxon>Teleostei</taxon>
        <taxon>Ostariophysi</taxon>
        <taxon>Siluriformes</taxon>
        <taxon>Bagridae</taxon>
        <taxon>Hemibagrus</taxon>
    </lineage>
</organism>
<gene>
    <name evidence="2" type="ORF">QTP70_012270</name>
</gene>
<dbReference type="Gene3D" id="1.10.533.10">
    <property type="entry name" value="Death Domain, Fas"/>
    <property type="match status" value="1"/>
</dbReference>
<comment type="caution">
    <text evidence="2">The sequence shown here is derived from an EMBL/GenBank/DDBJ whole genome shotgun (WGS) entry which is preliminary data.</text>
</comment>
<dbReference type="InterPro" id="IPR011029">
    <property type="entry name" value="DEATH-like_dom_sf"/>
</dbReference>